<dbReference type="InterPro" id="IPR002078">
    <property type="entry name" value="Sigma_54_int"/>
</dbReference>
<dbReference type="InterPro" id="IPR003593">
    <property type="entry name" value="AAA+_ATPase"/>
</dbReference>
<dbReference type="SUPFAM" id="SSF46689">
    <property type="entry name" value="Homeodomain-like"/>
    <property type="match status" value="1"/>
</dbReference>
<dbReference type="Pfam" id="PF02954">
    <property type="entry name" value="HTH_8"/>
    <property type="match status" value="1"/>
</dbReference>
<reference evidence="7" key="1">
    <citation type="submission" date="2015-02" db="EMBL/GenBank/DDBJ databases">
        <title>Genome Assembly of Bacillaceae bacterium MTCC 8252.</title>
        <authorList>
            <person name="Verma A."/>
            <person name="Khatri I."/>
            <person name="Mual P."/>
            <person name="Subramanian S."/>
            <person name="Krishnamurthi S."/>
        </authorList>
    </citation>
    <scope>NUCLEOTIDE SEQUENCE [LARGE SCALE GENOMIC DNA]</scope>
    <source>
        <strain evidence="7">MTCC 8252</strain>
    </source>
</reference>
<accession>A0A0F5HQ52</accession>
<protein>
    <submittedName>
        <fullName evidence="7">Arginine utilization regulatory protein RocR</fullName>
    </submittedName>
</protein>
<dbReference type="Proteomes" id="UP000031563">
    <property type="component" value="Unassembled WGS sequence"/>
</dbReference>
<dbReference type="PROSITE" id="PS50045">
    <property type="entry name" value="SIGMA54_INTERACT_4"/>
    <property type="match status" value="1"/>
</dbReference>
<evidence type="ECO:0000256" key="5">
    <source>
        <dbReference type="ARBA" id="ARBA00023163"/>
    </source>
</evidence>
<dbReference type="Pfam" id="PF00158">
    <property type="entry name" value="Sigma54_activat"/>
    <property type="match status" value="1"/>
</dbReference>
<dbReference type="OrthoDB" id="9771372at2"/>
<evidence type="ECO:0000256" key="2">
    <source>
        <dbReference type="ARBA" id="ARBA00022840"/>
    </source>
</evidence>
<dbReference type="FunFam" id="3.40.50.300:FF:000006">
    <property type="entry name" value="DNA-binding transcriptional regulator NtrC"/>
    <property type="match status" value="1"/>
</dbReference>
<dbReference type="PANTHER" id="PTHR32071:SF74">
    <property type="entry name" value="TRANSCRIPTIONAL ACTIVATOR ROCR"/>
    <property type="match status" value="1"/>
</dbReference>
<proteinExistence type="predicted"/>
<organism evidence="7 8">
    <name type="scientific">Bacillus thermotolerans</name>
    <name type="common">Quasibacillus thermotolerans</name>
    <dbReference type="NCBI Taxonomy" id="1221996"/>
    <lineage>
        <taxon>Bacteria</taxon>
        <taxon>Bacillati</taxon>
        <taxon>Bacillota</taxon>
        <taxon>Bacilli</taxon>
        <taxon>Bacillales</taxon>
        <taxon>Bacillaceae</taxon>
        <taxon>Bacillus</taxon>
    </lineage>
</organism>
<dbReference type="RefSeq" id="WP_052725899.1">
    <property type="nucleotide sequence ID" value="NZ_JWIR02000043.1"/>
</dbReference>
<gene>
    <name evidence="7" type="ORF">QY95_02497</name>
</gene>
<name>A0A0F5I1Q5_BACTR</name>
<evidence type="ECO:0000259" key="6">
    <source>
        <dbReference type="PROSITE" id="PS50045"/>
    </source>
</evidence>
<evidence type="ECO:0000313" key="8">
    <source>
        <dbReference type="Proteomes" id="UP000031563"/>
    </source>
</evidence>
<dbReference type="PROSITE" id="PS00676">
    <property type="entry name" value="SIGMA54_INTERACT_2"/>
    <property type="match status" value="1"/>
</dbReference>
<accession>A0A0F5I1Q5</accession>
<dbReference type="PROSITE" id="PS00688">
    <property type="entry name" value="SIGMA54_INTERACT_3"/>
    <property type="match status" value="1"/>
</dbReference>
<keyword evidence="2" id="KW-0067">ATP-binding</keyword>
<dbReference type="STRING" id="1221996.QY95_02497"/>
<dbReference type="InterPro" id="IPR002197">
    <property type="entry name" value="HTH_Fis"/>
</dbReference>
<keyword evidence="4" id="KW-0238">DNA-binding</keyword>
<dbReference type="GO" id="GO:0043565">
    <property type="term" value="F:sequence-specific DNA binding"/>
    <property type="evidence" value="ECO:0007669"/>
    <property type="project" value="InterPro"/>
</dbReference>
<dbReference type="GO" id="GO:0005524">
    <property type="term" value="F:ATP binding"/>
    <property type="evidence" value="ECO:0007669"/>
    <property type="project" value="UniProtKB-KW"/>
</dbReference>
<dbReference type="SUPFAM" id="SSF52540">
    <property type="entry name" value="P-loop containing nucleoside triphosphate hydrolases"/>
    <property type="match status" value="1"/>
</dbReference>
<dbReference type="Gene3D" id="3.40.50.300">
    <property type="entry name" value="P-loop containing nucleotide triphosphate hydrolases"/>
    <property type="match status" value="1"/>
</dbReference>
<dbReference type="EMBL" id="JWIR02000043">
    <property type="protein sequence ID" value="KKB39057.1"/>
    <property type="molecule type" value="Genomic_DNA"/>
</dbReference>
<dbReference type="InterPro" id="IPR009057">
    <property type="entry name" value="Homeodomain-like_sf"/>
</dbReference>
<evidence type="ECO:0000256" key="1">
    <source>
        <dbReference type="ARBA" id="ARBA00022741"/>
    </source>
</evidence>
<feature type="domain" description="Sigma-54 factor interaction" evidence="6">
    <location>
        <begin position="146"/>
        <end position="374"/>
    </location>
</feature>
<dbReference type="InterPro" id="IPR058031">
    <property type="entry name" value="AAA_lid_NorR"/>
</dbReference>
<sequence length="456" mass="51721">MNIDAEKYKELAEFDNVLVTDERGNLIFYDIADLNILKELDKRPENFLGQHVTTSYKDLTNETSTIMSVLRSGEPLCGIKQEIYTKRGNLIISVNSTYPIKENNKIVGAVEFSKHFFEKDSIRHLDKYAGHKIYRKNNTVYTIDDIITTDPNMEVIKQQIRKVAQTDSTVLIFGKTGTGKEVASQAIHNLSDRYEKPFVSLNCGAVPPNLLESTLFGTVKGSFTGAESMPGLFEQANGGTLFLDEINSLDIYLQVKLLKAVEEKRIRRIGGKEDIELDIRVISATNEDPEVLLEEKRMREDLYYRLGVVQINLPTLSERQADIEALVTHYVNFYNNHMNIFIDRVQPEVMEKFKSYDWPGNVRELKNAIETAFNNANSHEITMEDIPARITRTKKKLPAGQKAQAVHSLKETVDEFEKGIIVQALEESGGIIAAAARQLGISKQSLKYKMDKYGLR</sequence>
<dbReference type="PRINTS" id="PR01590">
    <property type="entry name" value="HTHFIS"/>
</dbReference>
<evidence type="ECO:0000256" key="3">
    <source>
        <dbReference type="ARBA" id="ARBA00023015"/>
    </source>
</evidence>
<dbReference type="CDD" id="cd00009">
    <property type="entry name" value="AAA"/>
    <property type="match status" value="1"/>
</dbReference>
<comment type="caution">
    <text evidence="7">The sequence shown here is derived from an EMBL/GenBank/DDBJ whole genome shotgun (WGS) entry which is preliminary data.</text>
</comment>
<dbReference type="InterPro" id="IPR027417">
    <property type="entry name" value="P-loop_NTPase"/>
</dbReference>
<keyword evidence="3" id="KW-0805">Transcription regulation</keyword>
<dbReference type="Gene3D" id="1.10.10.60">
    <property type="entry name" value="Homeodomain-like"/>
    <property type="match status" value="1"/>
</dbReference>
<dbReference type="InterPro" id="IPR025944">
    <property type="entry name" value="Sigma_54_int_dom_CS"/>
</dbReference>
<dbReference type="GO" id="GO:0006355">
    <property type="term" value="P:regulation of DNA-templated transcription"/>
    <property type="evidence" value="ECO:0007669"/>
    <property type="project" value="InterPro"/>
</dbReference>
<evidence type="ECO:0000256" key="4">
    <source>
        <dbReference type="ARBA" id="ARBA00023125"/>
    </source>
</evidence>
<dbReference type="AlphaFoldDB" id="A0A0F5I1Q5"/>
<keyword evidence="8" id="KW-1185">Reference proteome</keyword>
<dbReference type="PANTHER" id="PTHR32071">
    <property type="entry name" value="TRANSCRIPTIONAL REGULATORY PROTEIN"/>
    <property type="match status" value="1"/>
</dbReference>
<keyword evidence="5" id="KW-0804">Transcription</keyword>
<dbReference type="InterPro" id="IPR025943">
    <property type="entry name" value="Sigma_54_int_dom_ATP-bd_2"/>
</dbReference>
<dbReference type="Pfam" id="PF25601">
    <property type="entry name" value="AAA_lid_14"/>
    <property type="match status" value="1"/>
</dbReference>
<dbReference type="Gene3D" id="1.10.8.60">
    <property type="match status" value="1"/>
</dbReference>
<keyword evidence="1" id="KW-0547">Nucleotide-binding</keyword>
<dbReference type="SMART" id="SM00382">
    <property type="entry name" value="AAA"/>
    <property type="match status" value="1"/>
</dbReference>
<evidence type="ECO:0000313" key="7">
    <source>
        <dbReference type="EMBL" id="KKB39057.1"/>
    </source>
</evidence>